<protein>
    <submittedName>
        <fullName evidence="3">Organic cation transporter protein</fullName>
    </submittedName>
</protein>
<proteinExistence type="predicted"/>
<organism evidence="3 4">
    <name type="scientific">Nephila pilipes</name>
    <name type="common">Giant wood spider</name>
    <name type="synonym">Nephila maculata</name>
    <dbReference type="NCBI Taxonomy" id="299642"/>
    <lineage>
        <taxon>Eukaryota</taxon>
        <taxon>Metazoa</taxon>
        <taxon>Ecdysozoa</taxon>
        <taxon>Arthropoda</taxon>
        <taxon>Chelicerata</taxon>
        <taxon>Arachnida</taxon>
        <taxon>Araneae</taxon>
        <taxon>Araneomorphae</taxon>
        <taxon>Entelegynae</taxon>
        <taxon>Araneoidea</taxon>
        <taxon>Nephilidae</taxon>
        <taxon>Nephila</taxon>
    </lineage>
</organism>
<name>A0A8X6UTR6_NEPPI</name>
<dbReference type="AlphaFoldDB" id="A0A8X6UTR6"/>
<sequence length="67" mass="7605">GHSTFTSFPDLLYSFLSVSSGFLIYFLPETNNEPFADTLKQAENVGKMRKDEEETKENADELIKSKV</sequence>
<evidence type="ECO:0000313" key="2">
    <source>
        <dbReference type="EMBL" id="GFS84157.1"/>
    </source>
</evidence>
<evidence type="ECO:0000256" key="1">
    <source>
        <dbReference type="SAM" id="MobiDB-lite"/>
    </source>
</evidence>
<dbReference type="Proteomes" id="UP000887013">
    <property type="component" value="Unassembled WGS sequence"/>
</dbReference>
<dbReference type="EMBL" id="BMAW01086549">
    <property type="protein sequence ID" value="GFU47797.1"/>
    <property type="molecule type" value="Genomic_DNA"/>
</dbReference>
<gene>
    <name evidence="3" type="primary">Orct_25</name>
    <name evidence="3" type="ORF">NPIL_169951</name>
    <name evidence="2" type="ORF">NPIL_193221</name>
</gene>
<accession>A0A8X6UTR6</accession>
<dbReference type="OrthoDB" id="6439736at2759"/>
<evidence type="ECO:0000313" key="4">
    <source>
        <dbReference type="Proteomes" id="UP000887013"/>
    </source>
</evidence>
<dbReference type="EMBL" id="BMAW01052088">
    <property type="protein sequence ID" value="GFS84157.1"/>
    <property type="molecule type" value="Genomic_DNA"/>
</dbReference>
<keyword evidence="4" id="KW-1185">Reference proteome</keyword>
<reference evidence="3" key="1">
    <citation type="submission" date="2020-08" db="EMBL/GenBank/DDBJ databases">
        <title>Multicomponent nature underlies the extraordinary mechanical properties of spider dragline silk.</title>
        <authorList>
            <person name="Kono N."/>
            <person name="Nakamura H."/>
            <person name="Mori M."/>
            <person name="Yoshida Y."/>
            <person name="Ohtoshi R."/>
            <person name="Malay A.D."/>
            <person name="Moran D.A.P."/>
            <person name="Tomita M."/>
            <person name="Numata K."/>
            <person name="Arakawa K."/>
        </authorList>
    </citation>
    <scope>NUCLEOTIDE SEQUENCE</scope>
</reference>
<feature type="non-terminal residue" evidence="3">
    <location>
        <position position="1"/>
    </location>
</feature>
<evidence type="ECO:0000313" key="3">
    <source>
        <dbReference type="EMBL" id="GFU47797.1"/>
    </source>
</evidence>
<feature type="region of interest" description="Disordered" evidence="1">
    <location>
        <begin position="46"/>
        <end position="67"/>
    </location>
</feature>
<comment type="caution">
    <text evidence="3">The sequence shown here is derived from an EMBL/GenBank/DDBJ whole genome shotgun (WGS) entry which is preliminary data.</text>
</comment>